<comment type="caution">
    <text evidence="2">The sequence shown here is derived from an EMBL/GenBank/DDBJ whole genome shotgun (WGS) entry which is preliminary data.</text>
</comment>
<sequence>MHKIDFIILDLTIYETCNAFRKSWTKLHKISKEGIPNVVPCGSTTAISPGTIVIAAVFLDKTIKNIKENPRVALTFHSPAPPKEKVSVEESSKVKAYQVKGSAQLITSGPVYEKVKEMVMKRLGEFALKMLKGALVIKVEEIYNLTPGPEAGKKIA</sequence>
<protein>
    <submittedName>
        <fullName evidence="2">Pyridoxamine 5'-phosphate oxidase</fullName>
    </submittedName>
</protein>
<evidence type="ECO:0000259" key="1">
    <source>
        <dbReference type="Pfam" id="PF01243"/>
    </source>
</evidence>
<dbReference type="InterPro" id="IPR011576">
    <property type="entry name" value="Pyridox_Oxase_N"/>
</dbReference>
<name>A0A523BHH1_9CREN</name>
<reference evidence="2 3" key="1">
    <citation type="journal article" date="2019" name="Nat. Microbiol.">
        <title>Expanding anaerobic alkane metabolism in the domain of Archaea.</title>
        <authorList>
            <person name="Wang Y."/>
            <person name="Wegener G."/>
            <person name="Hou J."/>
            <person name="Wang F."/>
            <person name="Xiao X."/>
        </authorList>
    </citation>
    <scope>NUCLEOTIDE SEQUENCE [LARGE SCALE GENOMIC DNA]</scope>
    <source>
        <strain evidence="2">WYZ-LMO11</strain>
    </source>
</reference>
<accession>A0A523BHH1</accession>
<dbReference type="PANTHER" id="PTHR40660">
    <property type="entry name" value="5'-PHOSPHATE OXIDASE PUTATIVE DOMAIN-CONTAINING PROTEIN-RELATED"/>
    <property type="match status" value="1"/>
</dbReference>
<evidence type="ECO:0000313" key="3">
    <source>
        <dbReference type="Proteomes" id="UP000317265"/>
    </source>
</evidence>
<organism evidence="2 3">
    <name type="scientific">Thermoproteota archaeon</name>
    <dbReference type="NCBI Taxonomy" id="2056631"/>
    <lineage>
        <taxon>Archaea</taxon>
        <taxon>Thermoproteota</taxon>
    </lineage>
</organism>
<dbReference type="Proteomes" id="UP000317265">
    <property type="component" value="Unassembled WGS sequence"/>
</dbReference>
<dbReference type="Gene3D" id="2.30.110.10">
    <property type="entry name" value="Electron Transport, Fmn-binding Protein, Chain A"/>
    <property type="match status" value="1"/>
</dbReference>
<gene>
    <name evidence="2" type="ORF">DSO09_00695</name>
</gene>
<dbReference type="AlphaFoldDB" id="A0A523BHH1"/>
<feature type="domain" description="Pyridoxamine 5'-phosphate oxidase N-terminal" evidence="1">
    <location>
        <begin position="31"/>
        <end position="143"/>
    </location>
</feature>
<evidence type="ECO:0000313" key="2">
    <source>
        <dbReference type="EMBL" id="TDA40378.1"/>
    </source>
</evidence>
<dbReference type="EMBL" id="QNVI01000007">
    <property type="protein sequence ID" value="TDA40378.1"/>
    <property type="molecule type" value="Genomic_DNA"/>
</dbReference>
<dbReference type="InterPro" id="IPR012349">
    <property type="entry name" value="Split_barrel_FMN-bd"/>
</dbReference>
<proteinExistence type="predicted"/>
<dbReference type="SUPFAM" id="SSF50475">
    <property type="entry name" value="FMN-binding split barrel"/>
    <property type="match status" value="1"/>
</dbReference>
<dbReference type="PANTHER" id="PTHR40660:SF1">
    <property type="entry name" value="5'-PHOSPHATE OXIDASE PUTATIVE DOMAIN-CONTAINING PROTEIN-RELATED"/>
    <property type="match status" value="1"/>
</dbReference>
<dbReference type="Pfam" id="PF01243">
    <property type="entry name" value="PNPOx_N"/>
    <property type="match status" value="1"/>
</dbReference>